<dbReference type="Proteomes" id="UP000039324">
    <property type="component" value="Unassembled WGS sequence"/>
</dbReference>
<dbReference type="EMBL" id="CDSF01000090">
    <property type="protein sequence ID" value="CEO99374.1"/>
    <property type="molecule type" value="Genomic_DNA"/>
</dbReference>
<organism evidence="1 2">
    <name type="scientific">Plasmodiophora brassicae</name>
    <name type="common">Clubroot disease agent</name>
    <dbReference type="NCBI Taxonomy" id="37360"/>
    <lineage>
        <taxon>Eukaryota</taxon>
        <taxon>Sar</taxon>
        <taxon>Rhizaria</taxon>
        <taxon>Endomyxa</taxon>
        <taxon>Phytomyxea</taxon>
        <taxon>Plasmodiophorida</taxon>
        <taxon>Plasmodiophoridae</taxon>
        <taxon>Plasmodiophora</taxon>
    </lineage>
</organism>
<sequence length="82" mass="9597">MGFTLACRSCRTSLMRYSIRKPRPDLLKLHPGRIERDFTDGKGDCHECGQPFARLYFAPDGLTWRLIRGATFFHRQVQRPNE</sequence>
<gene>
    <name evidence="1" type="ORF">PBRA_001280</name>
</gene>
<name>A0A0G4IW65_PLABS</name>
<evidence type="ECO:0000313" key="1">
    <source>
        <dbReference type="EMBL" id="CEO99374.1"/>
    </source>
</evidence>
<evidence type="ECO:0000313" key="2">
    <source>
        <dbReference type="Proteomes" id="UP000039324"/>
    </source>
</evidence>
<accession>A0A0G4IW65</accession>
<keyword evidence="2" id="KW-1185">Reference proteome</keyword>
<proteinExistence type="predicted"/>
<dbReference type="AlphaFoldDB" id="A0A0G4IW65"/>
<reference evidence="1 2" key="1">
    <citation type="submission" date="2015-02" db="EMBL/GenBank/DDBJ databases">
        <authorList>
            <person name="Chooi Y.-H."/>
        </authorList>
    </citation>
    <scope>NUCLEOTIDE SEQUENCE [LARGE SCALE GENOMIC DNA]</scope>
    <source>
        <strain evidence="1">E3</strain>
    </source>
</reference>
<protein>
    <submittedName>
        <fullName evidence="1">Uncharacterized protein</fullName>
    </submittedName>
</protein>
<dbReference type="OrthoDB" id="193700at2759"/>